<feature type="domain" description="Peptidase S9 prolyl oligopeptidase catalytic" evidence="2">
    <location>
        <begin position="449"/>
        <end position="651"/>
    </location>
</feature>
<evidence type="ECO:0000313" key="4">
    <source>
        <dbReference type="Proteomes" id="UP000321464"/>
    </source>
</evidence>
<dbReference type="EMBL" id="BJYR01000004">
    <property type="protein sequence ID" value="GEN98791.1"/>
    <property type="molecule type" value="Genomic_DNA"/>
</dbReference>
<dbReference type="Pfam" id="PF00326">
    <property type="entry name" value="Peptidase_S9"/>
    <property type="match status" value="1"/>
</dbReference>
<accession>A0A512AGF8</accession>
<dbReference type="InterPro" id="IPR001375">
    <property type="entry name" value="Peptidase_S9_cat"/>
</dbReference>
<dbReference type="PANTHER" id="PTHR42776">
    <property type="entry name" value="SERINE PEPTIDASE S9 FAMILY MEMBER"/>
    <property type="match status" value="1"/>
</dbReference>
<dbReference type="SUPFAM" id="SSF82171">
    <property type="entry name" value="DPP6 N-terminal domain-like"/>
    <property type="match status" value="1"/>
</dbReference>
<dbReference type="InterPro" id="IPR029058">
    <property type="entry name" value="AB_hydrolase_fold"/>
</dbReference>
<gene>
    <name evidence="3" type="ORF">NSE01_06240</name>
</gene>
<keyword evidence="1" id="KW-0378">Hydrolase</keyword>
<protein>
    <submittedName>
        <fullName evidence="3">Peptidase S9</fullName>
    </submittedName>
</protein>
<dbReference type="GO" id="GO:0004252">
    <property type="term" value="F:serine-type endopeptidase activity"/>
    <property type="evidence" value="ECO:0007669"/>
    <property type="project" value="TreeGrafter"/>
</dbReference>
<reference evidence="3 4" key="1">
    <citation type="submission" date="2019-07" db="EMBL/GenBank/DDBJ databases">
        <title>Whole genome shotgun sequence of Novosphingobium sediminis NBRC 106119.</title>
        <authorList>
            <person name="Hosoyama A."/>
            <person name="Uohara A."/>
            <person name="Ohji S."/>
            <person name="Ichikawa N."/>
        </authorList>
    </citation>
    <scope>NUCLEOTIDE SEQUENCE [LARGE SCALE GENOMIC DNA]</scope>
    <source>
        <strain evidence="3 4">NBRC 106119</strain>
    </source>
</reference>
<sequence>MAGVAAAALAAGMAQAEDGAEVAAKFGALESVRQISLSTDGTKIAFIAPQDDGGARLMVADLAGDGVPKAILAQRPGPETLRSCSWVLATRLVCRNSVVYDYGGLLLPISRLFVLDSDGNNVKRLSAGTGSDTVGAVSLTGGSVIDWSVPGKPGHVLLTRFFVPQQAAQVGIKRDVSGFGVEDVDVTSLQRFTLERPVAEADEYISDGQGTVRIMAVAPRDAGGESRGQISYSFRMPGSREWKSLSRVTMNAAGRFEGFRPAAIDPARNLAYGFQSVNGAKALYTMALDGTGKQDLVLAREGVDVDELITIGRNQRVVGASYATDRRLVEFFDPALKKLGAGLAKALPGQPSITFIDSSDDGKLLMLASSDVDPGMFYRYDPATHQLAPLLPMRAQLQGVAMGEMKSVTYPAADGTMIPAYLTLPPGSSGKNLPAIVMPHGGPSSRDEWGFDWLVQFFAVRGYAVLQPNFRGSSGYGSDWYQRNGFQSWRTAIGDVNDAGRWLQAQGIAAKGKLAIVGWSYGGYAALQSSVLDPDLFKAIVAVAPVTDLQRLRTESSRLGRTFIGEGSQVVTDGSPALNASRIKAPVLLFHGDRDINVDIGHSREMEDRLRAAGTAVTLVTFPGLDHQLVSSTARTRLLADSDAFLRKALGL</sequence>
<name>A0A512AGF8_9SPHN</name>
<dbReference type="SUPFAM" id="SSF53474">
    <property type="entry name" value="alpha/beta-Hydrolases"/>
    <property type="match status" value="1"/>
</dbReference>
<evidence type="ECO:0000313" key="3">
    <source>
        <dbReference type="EMBL" id="GEN98791.1"/>
    </source>
</evidence>
<dbReference type="AlphaFoldDB" id="A0A512AGF8"/>
<dbReference type="GO" id="GO:0006508">
    <property type="term" value="P:proteolysis"/>
    <property type="evidence" value="ECO:0007669"/>
    <property type="project" value="InterPro"/>
</dbReference>
<dbReference type="PANTHER" id="PTHR42776:SF27">
    <property type="entry name" value="DIPEPTIDYL PEPTIDASE FAMILY MEMBER 6"/>
    <property type="match status" value="1"/>
</dbReference>
<evidence type="ECO:0000259" key="2">
    <source>
        <dbReference type="Pfam" id="PF00326"/>
    </source>
</evidence>
<comment type="caution">
    <text evidence="3">The sequence shown here is derived from an EMBL/GenBank/DDBJ whole genome shotgun (WGS) entry which is preliminary data.</text>
</comment>
<evidence type="ECO:0000256" key="1">
    <source>
        <dbReference type="ARBA" id="ARBA00022801"/>
    </source>
</evidence>
<dbReference type="Proteomes" id="UP000321464">
    <property type="component" value="Unassembled WGS sequence"/>
</dbReference>
<organism evidence="3 4">
    <name type="scientific">Novosphingobium sediminis</name>
    <dbReference type="NCBI Taxonomy" id="707214"/>
    <lineage>
        <taxon>Bacteria</taxon>
        <taxon>Pseudomonadati</taxon>
        <taxon>Pseudomonadota</taxon>
        <taxon>Alphaproteobacteria</taxon>
        <taxon>Sphingomonadales</taxon>
        <taxon>Sphingomonadaceae</taxon>
        <taxon>Novosphingobium</taxon>
    </lineage>
</organism>
<keyword evidence="4" id="KW-1185">Reference proteome</keyword>
<proteinExistence type="predicted"/>
<dbReference type="Gene3D" id="3.40.50.1820">
    <property type="entry name" value="alpha/beta hydrolase"/>
    <property type="match status" value="1"/>
</dbReference>